<comment type="caution">
    <text evidence="11">The sequence shown here is derived from an EMBL/GenBank/DDBJ whole genome shotgun (WGS) entry which is preliminary data.</text>
</comment>
<dbReference type="EMBL" id="WVTB01000008">
    <property type="protein sequence ID" value="KAF3811088.1"/>
    <property type="molecule type" value="Genomic_DNA"/>
</dbReference>
<dbReference type="PANTHER" id="PTHR48022:SF5">
    <property type="entry name" value="ALPHA-GLUCOSIDES PERMEASE MPH2-RELATED"/>
    <property type="match status" value="1"/>
</dbReference>
<dbReference type="Gene3D" id="1.20.1250.20">
    <property type="entry name" value="MFS general substrate transporter like domains"/>
    <property type="match status" value="1"/>
</dbReference>
<evidence type="ECO:0000256" key="9">
    <source>
        <dbReference type="SAM" id="Phobius"/>
    </source>
</evidence>
<dbReference type="GeneID" id="69017552"/>
<name>A0A8H4CVY0_COLGL</name>
<feature type="compositionally biased region" description="Low complexity" evidence="8">
    <location>
        <begin position="1223"/>
        <end position="1239"/>
    </location>
</feature>
<evidence type="ECO:0000256" key="8">
    <source>
        <dbReference type="SAM" id="MobiDB-lite"/>
    </source>
</evidence>
<protein>
    <submittedName>
        <fullName evidence="11">General alpha-glucoside permease</fullName>
    </submittedName>
</protein>
<dbReference type="AlphaFoldDB" id="A0A8H4CVY0"/>
<dbReference type="PANTHER" id="PTHR48022">
    <property type="entry name" value="PLASTIDIC GLUCOSE TRANSPORTER 4"/>
    <property type="match status" value="1"/>
</dbReference>
<feature type="region of interest" description="Disordered" evidence="8">
    <location>
        <begin position="1062"/>
        <end position="1092"/>
    </location>
</feature>
<dbReference type="InterPro" id="IPR020846">
    <property type="entry name" value="MFS_dom"/>
</dbReference>
<dbReference type="Pfam" id="PF00083">
    <property type="entry name" value="Sugar_tr"/>
    <property type="match status" value="1"/>
</dbReference>
<feature type="compositionally biased region" description="Basic and acidic residues" evidence="8">
    <location>
        <begin position="733"/>
        <end position="748"/>
    </location>
</feature>
<feature type="transmembrane region" description="Helical" evidence="9">
    <location>
        <begin position="161"/>
        <end position="183"/>
    </location>
</feature>
<evidence type="ECO:0000313" key="11">
    <source>
        <dbReference type="EMBL" id="KAF3811088.1"/>
    </source>
</evidence>
<dbReference type="InterPro" id="IPR050360">
    <property type="entry name" value="MFS_Sugar_Transporters"/>
</dbReference>
<feature type="region of interest" description="Disordered" evidence="8">
    <location>
        <begin position="1111"/>
        <end position="1265"/>
    </location>
</feature>
<dbReference type="GO" id="GO:0005351">
    <property type="term" value="F:carbohydrate:proton symporter activity"/>
    <property type="evidence" value="ECO:0007669"/>
    <property type="project" value="TreeGrafter"/>
</dbReference>
<keyword evidence="12" id="KW-1185">Reference proteome</keyword>
<comment type="similarity">
    <text evidence="2">Belongs to the major facilitator superfamily. Sugar transporter (TC 2.A.1.1) family.</text>
</comment>
<feature type="transmembrane region" description="Helical" evidence="9">
    <location>
        <begin position="352"/>
        <end position="373"/>
    </location>
</feature>
<evidence type="ECO:0000256" key="1">
    <source>
        <dbReference type="ARBA" id="ARBA00004141"/>
    </source>
</evidence>
<dbReference type="InterPro" id="IPR036259">
    <property type="entry name" value="MFS_trans_sf"/>
</dbReference>
<dbReference type="PROSITE" id="PS00217">
    <property type="entry name" value="SUGAR_TRANSPORT_2"/>
    <property type="match status" value="1"/>
</dbReference>
<keyword evidence="4 9" id="KW-0812">Transmembrane</keyword>
<dbReference type="GO" id="GO:0016020">
    <property type="term" value="C:membrane"/>
    <property type="evidence" value="ECO:0007669"/>
    <property type="project" value="UniProtKB-SubCell"/>
</dbReference>
<evidence type="ECO:0000256" key="3">
    <source>
        <dbReference type="ARBA" id="ARBA00022448"/>
    </source>
</evidence>
<evidence type="ECO:0000256" key="4">
    <source>
        <dbReference type="ARBA" id="ARBA00022692"/>
    </source>
</evidence>
<feature type="compositionally biased region" description="Basic and acidic residues" evidence="8">
    <location>
        <begin position="705"/>
        <end position="719"/>
    </location>
</feature>
<evidence type="ECO:0000256" key="2">
    <source>
        <dbReference type="ARBA" id="ARBA00010992"/>
    </source>
</evidence>
<dbReference type="InterPro" id="IPR005829">
    <property type="entry name" value="Sugar_transporter_CS"/>
</dbReference>
<keyword evidence="3" id="KW-0813">Transport</keyword>
<reference evidence="11" key="1">
    <citation type="journal article" date="2020" name="Phytopathology">
        <title>Genome sequence and comparative analysis of Colletotrichum gloeosporioides isolated from Liriodendron leaves.</title>
        <authorList>
            <person name="Fu F.F."/>
            <person name="Hao Z."/>
            <person name="Wang P."/>
            <person name="Lu Y."/>
            <person name="Xue L.J."/>
            <person name="Wei G."/>
            <person name="Tian Y."/>
            <person name="Baishi H."/>
            <person name="Xu H."/>
            <person name="Shi J."/>
            <person name="Cheng T."/>
            <person name="Wang G."/>
            <person name="Yi Y."/>
            <person name="Chen J."/>
        </authorList>
    </citation>
    <scope>NUCLEOTIDE SEQUENCE</scope>
    <source>
        <strain evidence="11">Lc1</strain>
    </source>
</reference>
<dbReference type="SUPFAM" id="SSF103473">
    <property type="entry name" value="MFS general substrate transporter"/>
    <property type="match status" value="1"/>
</dbReference>
<gene>
    <name evidence="11" type="ORF">GCG54_00010424</name>
</gene>
<dbReference type="FunFam" id="1.20.1250.20:FF:000149">
    <property type="entry name" value="MFS transporter, SP family, general alpha glucoside:H+ symporter"/>
    <property type="match status" value="1"/>
</dbReference>
<feature type="domain" description="Major facilitator superfamily (MFS) profile" evidence="10">
    <location>
        <begin position="60"/>
        <end position="505"/>
    </location>
</feature>
<dbReference type="InterPro" id="IPR005828">
    <property type="entry name" value="MFS_sugar_transport-like"/>
</dbReference>
<reference evidence="11" key="2">
    <citation type="submission" date="2020-03" db="EMBL/GenBank/DDBJ databases">
        <authorList>
            <person name="Fu F.-F."/>
            <person name="Chen J."/>
        </authorList>
    </citation>
    <scope>NUCLEOTIDE SEQUENCE</scope>
    <source>
        <strain evidence="11">Lc1</strain>
    </source>
</reference>
<feature type="transmembrane region" description="Helical" evidence="9">
    <location>
        <begin position="195"/>
        <end position="214"/>
    </location>
</feature>
<dbReference type="RefSeq" id="XP_045270247.1">
    <property type="nucleotide sequence ID" value="XM_045410349.1"/>
</dbReference>
<feature type="compositionally biased region" description="Pro residues" evidence="8">
    <location>
        <begin position="810"/>
        <end position="820"/>
    </location>
</feature>
<feature type="transmembrane region" description="Helical" evidence="9">
    <location>
        <begin position="380"/>
        <end position="399"/>
    </location>
</feature>
<dbReference type="GO" id="GO:0000023">
    <property type="term" value="P:maltose metabolic process"/>
    <property type="evidence" value="ECO:0007669"/>
    <property type="project" value="UniProtKB-KW"/>
</dbReference>
<evidence type="ECO:0000313" key="12">
    <source>
        <dbReference type="Proteomes" id="UP000613401"/>
    </source>
</evidence>
<dbReference type="PROSITE" id="PS50850">
    <property type="entry name" value="MFS"/>
    <property type="match status" value="1"/>
</dbReference>
<feature type="region of interest" description="Disordered" evidence="8">
    <location>
        <begin position="804"/>
        <end position="827"/>
    </location>
</feature>
<feature type="compositionally biased region" description="Low complexity" evidence="8">
    <location>
        <begin position="1248"/>
        <end position="1265"/>
    </location>
</feature>
<feature type="region of interest" description="Disordered" evidence="8">
    <location>
        <begin position="705"/>
        <end position="748"/>
    </location>
</feature>
<dbReference type="InterPro" id="IPR003663">
    <property type="entry name" value="Sugar/inositol_transpt"/>
</dbReference>
<organism evidence="11 12">
    <name type="scientific">Colletotrichum gloeosporioides</name>
    <name type="common">Anthracnose fungus</name>
    <name type="synonym">Glomerella cingulata</name>
    <dbReference type="NCBI Taxonomy" id="474922"/>
    <lineage>
        <taxon>Eukaryota</taxon>
        <taxon>Fungi</taxon>
        <taxon>Dikarya</taxon>
        <taxon>Ascomycota</taxon>
        <taxon>Pezizomycotina</taxon>
        <taxon>Sordariomycetes</taxon>
        <taxon>Hypocreomycetidae</taxon>
        <taxon>Glomerellales</taxon>
        <taxon>Glomerellaceae</taxon>
        <taxon>Colletotrichum</taxon>
        <taxon>Colletotrichum gloeosporioides species complex</taxon>
    </lineage>
</organism>
<keyword evidence="5 9" id="KW-1133">Transmembrane helix</keyword>
<feature type="transmembrane region" description="Helical" evidence="9">
    <location>
        <begin position="478"/>
        <end position="499"/>
    </location>
</feature>
<feature type="transmembrane region" description="Helical" evidence="9">
    <location>
        <begin position="318"/>
        <end position="340"/>
    </location>
</feature>
<keyword evidence="6 9" id="KW-0472">Membrane</keyword>
<keyword evidence="7" id="KW-0462">Maltose metabolism</keyword>
<dbReference type="Proteomes" id="UP000613401">
    <property type="component" value="Unassembled WGS sequence"/>
</dbReference>
<feature type="transmembrane region" description="Helical" evidence="9">
    <location>
        <begin position="137"/>
        <end position="155"/>
    </location>
</feature>
<accession>A0A8H4CVY0</accession>
<evidence type="ECO:0000256" key="7">
    <source>
        <dbReference type="ARBA" id="ARBA00026248"/>
    </source>
</evidence>
<dbReference type="NCBIfam" id="TIGR00879">
    <property type="entry name" value="SP"/>
    <property type="match status" value="1"/>
</dbReference>
<evidence type="ECO:0000259" key="10">
    <source>
        <dbReference type="PROSITE" id="PS50850"/>
    </source>
</evidence>
<evidence type="ECO:0000256" key="6">
    <source>
        <dbReference type="ARBA" id="ARBA00023136"/>
    </source>
</evidence>
<feature type="transmembrane region" description="Helical" evidence="9">
    <location>
        <begin position="234"/>
        <end position="255"/>
    </location>
</feature>
<comment type="subcellular location">
    <subcellularLocation>
        <location evidence="1">Membrane</location>
        <topology evidence="1">Multi-pass membrane protein</topology>
    </subcellularLocation>
</comment>
<evidence type="ECO:0000256" key="5">
    <source>
        <dbReference type="ARBA" id="ARBA00022989"/>
    </source>
</evidence>
<feature type="transmembrane region" description="Helical" evidence="9">
    <location>
        <begin position="411"/>
        <end position="436"/>
    </location>
</feature>
<proteinExistence type="inferred from homology"/>
<sequence>MVGFTSSAPKAVDAELKPPASMGGGANMAGVASEAAAATEAEHNMGLLQSIKLYPKAVAWSIFFSTCVVMEGFDKTLLNNLYAYPVFQKKFGELQPDGTYQLTSAWQSGLSNGALVGEISGLFINGIIAERFGYRKTMIGGLLGVTAFVFIIFFAQSLPQLLVGEILIGVPWGIFQTITVTYASEVCPTHLRAYLTTYVNLCWVMGQLIASGVLRAMVERTDEWGYRIPFALQWMWPIPLITGIFFAPESPWWLVRKERHEDAKAALLRLTSRNSQQDFNPDETISMMVHTNEMEKAVQAGTTYADCFKGVDLRRTEIVCGTWTVQTLCGATFMGFSTYFFQQAGMAVENSFSMSLGQYAIGAVGTILSWVLMKHFGRRTLYLGGQLAMTVILATIGFASLAGRSNIGAQWAIGSLLLVYTFFYDCTVGPVCYSLVAELSSTRLKTKTVVLARNLYNVTGIVTNILTPNMLNPSAWNWGAKSGFFWAASCFLCFVWSYFRLPEPRGRTYAELDILFEQRVSARKFSKTQRLPPQSTAPLPSQHQMRRVNVGHNVFRWRRPARGFAFTPGRNRILHPAFARRPEAWAEPEPQRVQRVGTPLPKVEQKVVTEEPEKKELTKEQLLQFMAHHEARAQEAKRRQKARRTKAKVTWVAARRNAPAWATRRFEIRQWGAEVFRAKMMAREEALAIAAPDVWKEAAEARQEISKQDVRKAAREAARKAARKASSRAAQKARQDRKERRARNELRNELRARRKLIAATGARPPVSNRIRAGHVKTAPEDIRRRNSIRTWKDIVGADIEAENPRRAPLFSPPPTPPTVPPDGLQTRQPKVVKNNSLLTQMLLAARYMARYQGKRISLDDVDIIATRSVLDYLIFFCTNAESRLVRLNLYMVGRSLHVMRPPTEGTDSAAVPIAGFGRNYEKAVTVLPPSLQDSPDHLRNIKYKIGDVTCLVQTQVDAYCGEDAGYLGKTTYKKTYDNGDTVIETASAGYAEPPRDGMAEIKTQSRFKPEEEQKQRQAEDFRQAWLGRVTHMINARQIYGVFEEAEEPTAPDELISEFWAGKKPPRATPEAWKEKQRARRRQISTGLNNDKRTLALRKKLKMIHQTFRKYVSSPKEVSAAPADHGKPAIAQTRQSKPTTDTSKTDADKKSGIVGAKKVPQSQQNGKTAPKKTKPTPANGPAGGQMNAVTRTSGKAKRPSVPIKADWGQRNVALAEKKTRQADAAKMAKAKPAARAFKPQAPRPKPAADDGWGAAFGPVPGAGPRR</sequence>